<name>A0A5C9A0Z6_9GAMM</name>
<dbReference type="EMBL" id="VRZA01000003">
    <property type="protein sequence ID" value="TXS93739.1"/>
    <property type="molecule type" value="Genomic_DNA"/>
</dbReference>
<dbReference type="AlphaFoldDB" id="A0A5C9A0Z6"/>
<dbReference type="Proteomes" id="UP000321039">
    <property type="component" value="Unassembled WGS sequence"/>
</dbReference>
<reference evidence="1 2" key="1">
    <citation type="submission" date="2019-08" db="EMBL/GenBank/DDBJ databases">
        <title>Parahaliea maris sp. nov., isolated from the surface seawater.</title>
        <authorList>
            <person name="Liu Y."/>
        </authorList>
    </citation>
    <scope>NUCLEOTIDE SEQUENCE [LARGE SCALE GENOMIC DNA]</scope>
    <source>
        <strain evidence="1 2">HSLHS9</strain>
    </source>
</reference>
<gene>
    <name evidence="1" type="ORF">FV139_08845</name>
</gene>
<accession>A0A5C9A0Z6</accession>
<organism evidence="1 2">
    <name type="scientific">Parahaliea maris</name>
    <dbReference type="NCBI Taxonomy" id="2716870"/>
    <lineage>
        <taxon>Bacteria</taxon>
        <taxon>Pseudomonadati</taxon>
        <taxon>Pseudomonadota</taxon>
        <taxon>Gammaproteobacteria</taxon>
        <taxon>Cellvibrionales</taxon>
        <taxon>Halieaceae</taxon>
        <taxon>Parahaliea</taxon>
    </lineage>
</organism>
<keyword evidence="2" id="KW-1185">Reference proteome</keyword>
<evidence type="ECO:0000313" key="1">
    <source>
        <dbReference type="EMBL" id="TXS93739.1"/>
    </source>
</evidence>
<dbReference type="InterPro" id="IPR021352">
    <property type="entry name" value="DUF2971"/>
</dbReference>
<dbReference type="Pfam" id="PF11185">
    <property type="entry name" value="DUF2971"/>
    <property type="match status" value="1"/>
</dbReference>
<dbReference type="RefSeq" id="WP_148068082.1">
    <property type="nucleotide sequence ID" value="NZ_VRZA01000003.1"/>
</dbReference>
<comment type="caution">
    <text evidence="1">The sequence shown here is derived from an EMBL/GenBank/DDBJ whole genome shotgun (WGS) entry which is preliminary data.</text>
</comment>
<protein>
    <submittedName>
        <fullName evidence="1">DUF2971 domain-containing protein</fullName>
    </submittedName>
</protein>
<proteinExistence type="predicted"/>
<sequence>MNANIIDDIIQRLYANEPGSTLYHYTSLSGLLGIIDSGHLRASDVRYMNDSTELRHTLDLMSEHITRRVISGTDRPVLLNQLADWLSHRIVSSPMLFGASFRANGNLLSQWRGYSVHGKGVSLGFDPLHILHCAKRQQFQVGRCIYDPRQQAGLIEEVVDAVEAHAASGATRDGDEQANLQIFERMEGRLLRLAAILKHPAFEEEQEWRIVSPVISDCREAPVNFREGTSMLVPWYAFELREREGAAAMGLNHVYLGPTSNIDLSMNSLELFLSQRGASPRNGISYCQIPYRQR</sequence>
<evidence type="ECO:0000313" key="2">
    <source>
        <dbReference type="Proteomes" id="UP000321039"/>
    </source>
</evidence>